<organism evidence="3 5">
    <name type="scientific">Branchiostoma belcheri</name>
    <name type="common">Amphioxus</name>
    <dbReference type="NCBI Taxonomy" id="7741"/>
    <lineage>
        <taxon>Eukaryota</taxon>
        <taxon>Metazoa</taxon>
        <taxon>Chordata</taxon>
        <taxon>Cephalochordata</taxon>
        <taxon>Leptocardii</taxon>
        <taxon>Amphioxiformes</taxon>
        <taxon>Branchiostomatidae</taxon>
        <taxon>Branchiostoma</taxon>
    </lineage>
</organism>
<evidence type="ECO:0000259" key="2">
    <source>
        <dbReference type="PROSITE" id="PS50222"/>
    </source>
</evidence>
<dbReference type="KEGG" id="bbel:109473746"/>
<dbReference type="InterPro" id="IPR018247">
    <property type="entry name" value="EF_Hand_1_Ca_BS"/>
</dbReference>
<dbReference type="CDD" id="cd00051">
    <property type="entry name" value="EFh"/>
    <property type="match status" value="1"/>
</dbReference>
<accession>A0A6P4ZI83</accession>
<dbReference type="SMART" id="SM00054">
    <property type="entry name" value="EFh"/>
    <property type="match status" value="3"/>
</dbReference>
<feature type="domain" description="EF-hand" evidence="2">
    <location>
        <begin position="1"/>
        <end position="35"/>
    </location>
</feature>
<dbReference type="AlphaFoldDB" id="A0A6P4ZI83"/>
<dbReference type="RefSeq" id="XP_019629315.1">
    <property type="nucleotide sequence ID" value="XM_019773756.1"/>
</dbReference>
<evidence type="ECO:0000313" key="4">
    <source>
        <dbReference type="RefSeq" id="XP_019629315.1"/>
    </source>
</evidence>
<dbReference type="PROSITE" id="PS50222">
    <property type="entry name" value="EF_HAND_2"/>
    <property type="match status" value="2"/>
</dbReference>
<feature type="domain" description="EF-hand" evidence="2">
    <location>
        <begin position="69"/>
        <end position="104"/>
    </location>
</feature>
<evidence type="ECO:0000313" key="5">
    <source>
        <dbReference type="RefSeq" id="XP_019629316.1"/>
    </source>
</evidence>
<dbReference type="SUPFAM" id="SSF47473">
    <property type="entry name" value="EF-hand"/>
    <property type="match status" value="1"/>
</dbReference>
<dbReference type="InterPro" id="IPR002048">
    <property type="entry name" value="EF_hand_dom"/>
</dbReference>
<dbReference type="GO" id="GO:0005509">
    <property type="term" value="F:calcium ion binding"/>
    <property type="evidence" value="ECO:0007669"/>
    <property type="project" value="InterPro"/>
</dbReference>
<evidence type="ECO:0000313" key="3">
    <source>
        <dbReference type="Proteomes" id="UP000515135"/>
    </source>
</evidence>
<dbReference type="Pfam" id="PF13499">
    <property type="entry name" value="EF-hand_7"/>
    <property type="match status" value="1"/>
</dbReference>
<evidence type="ECO:0000256" key="1">
    <source>
        <dbReference type="ARBA" id="ARBA00022837"/>
    </source>
</evidence>
<name>A0A6P4ZI83_BRABE</name>
<keyword evidence="1" id="KW-0106">Calcium</keyword>
<dbReference type="InterPro" id="IPR011992">
    <property type="entry name" value="EF-hand-dom_pair"/>
</dbReference>
<dbReference type="OrthoDB" id="26525at2759"/>
<dbReference type="Pfam" id="PF13202">
    <property type="entry name" value="EF-hand_5"/>
    <property type="match status" value="1"/>
</dbReference>
<keyword evidence="3" id="KW-1185">Reference proteome</keyword>
<dbReference type="Gene3D" id="1.10.238.10">
    <property type="entry name" value="EF-hand"/>
    <property type="match status" value="1"/>
</dbReference>
<reference evidence="4 5" key="1">
    <citation type="submission" date="2025-04" db="UniProtKB">
        <authorList>
            <consortium name="RefSeq"/>
        </authorList>
    </citation>
    <scope>IDENTIFICATION</scope>
    <source>
        <tissue evidence="4 5">Gonad</tissue>
    </source>
</reference>
<dbReference type="GeneID" id="109473746"/>
<sequence>MAKNPDQVFAEMDKNGNGTLESSEIAAYLSNCGIHPSEKFVQRVTSKCDANNDGKLTRDEAARIGKVIKEIADLSKIFQEADKDHNSKMSFNEMKKVAYTFYTTHADKYGGGNTMEVLNFWAGDKTKEMTVGDFLDIMFEDRF</sequence>
<protein>
    <submittedName>
        <fullName evidence="4 5">Calmodulin-like protein 7</fullName>
    </submittedName>
</protein>
<dbReference type="PROSITE" id="PS00018">
    <property type="entry name" value="EF_HAND_1"/>
    <property type="match status" value="1"/>
</dbReference>
<dbReference type="RefSeq" id="XP_019629316.1">
    <property type="nucleotide sequence ID" value="XM_019773757.1"/>
</dbReference>
<dbReference type="Proteomes" id="UP000515135">
    <property type="component" value="Unplaced"/>
</dbReference>
<proteinExistence type="predicted"/>
<gene>
    <name evidence="4 5" type="primary">LOC109473746</name>
</gene>